<proteinExistence type="predicted"/>
<dbReference type="InterPro" id="IPR023591">
    <property type="entry name" value="Ribosomal_uS2_flav_dom_sf"/>
</dbReference>
<gene>
    <name evidence="1" type="primary">rps2</name>
</gene>
<keyword evidence="1" id="KW-0687">Ribonucleoprotein</keyword>
<evidence type="ECO:0000313" key="1">
    <source>
        <dbReference type="EMBL" id="QQO80598.1"/>
    </source>
</evidence>
<dbReference type="GO" id="GO:0005840">
    <property type="term" value="C:ribosome"/>
    <property type="evidence" value="ECO:0007669"/>
    <property type="project" value="UniProtKB-KW"/>
</dbReference>
<protein>
    <submittedName>
        <fullName evidence="1">Ribosomal protein S2</fullName>
    </submittedName>
</protein>
<keyword evidence="1" id="KW-0496">Mitochondrion</keyword>
<accession>A0A7T8E6K0</accession>
<reference evidence="1" key="1">
    <citation type="submission" date="2020-11" db="EMBL/GenBank/DDBJ databases">
        <title>Pseudo-nitzschia pungens mitochondrial genome.</title>
        <authorList>
            <person name="Chen Y."/>
            <person name="Wang Y."/>
            <person name="Liu K."/>
            <person name="Chen N."/>
        </authorList>
    </citation>
    <scope>NUCLEOTIDE SEQUENCE</scope>
    <source>
        <strain evidence="1">CNS00141</strain>
    </source>
</reference>
<dbReference type="EMBL" id="MW256714">
    <property type="protein sequence ID" value="QQO80598.1"/>
    <property type="molecule type" value="Genomic_DNA"/>
</dbReference>
<keyword evidence="1" id="KW-0689">Ribosomal protein</keyword>
<dbReference type="Gene3D" id="3.40.50.10490">
    <property type="entry name" value="Glucose-6-phosphate isomerase like protein, domain 1"/>
    <property type="match status" value="1"/>
</dbReference>
<dbReference type="AlphaFoldDB" id="A0A7T8E6K0"/>
<dbReference type="SUPFAM" id="SSF52313">
    <property type="entry name" value="Ribosomal protein S2"/>
    <property type="match status" value="1"/>
</dbReference>
<geneLocation type="mitochondrion" evidence="1"/>
<sequence>MKIKKVKIKQLLKLNLLKSKVYEQPIKKIKFDNLIDANLNKIVTDMKKILQIVFRYHKAEKRILFVGLPHNLELKINQFTRHVAVPKGFDIQGIISNNRKFFDSNKASSQLWLKESSNFLLPKLTKKLDLIIVFEHDKSKIILSEAHAIRIPVIFFGTDSDLQDRALYSVEGNFKNVLTTSDKNIFFVGLNFLFKNSKKSSRV</sequence>
<name>A0A7T8E6K0_9STRA</name>
<organism evidence="1">
    <name type="scientific">Pseudo-nitzschia pungens</name>
    <dbReference type="NCBI Taxonomy" id="37318"/>
    <lineage>
        <taxon>Eukaryota</taxon>
        <taxon>Sar</taxon>
        <taxon>Stramenopiles</taxon>
        <taxon>Ochrophyta</taxon>
        <taxon>Bacillariophyta</taxon>
        <taxon>Bacillariophyceae</taxon>
        <taxon>Bacillariophycidae</taxon>
        <taxon>Bacillariales</taxon>
        <taxon>Bacillariaceae</taxon>
        <taxon>Pseudo-nitzschia</taxon>
    </lineage>
</organism>